<evidence type="ECO:0000259" key="2">
    <source>
        <dbReference type="Pfam" id="PF01757"/>
    </source>
</evidence>
<dbReference type="PANTHER" id="PTHR37312:SF1">
    <property type="entry name" value="MEMBRANE-BOUND ACYLTRANSFERASE YKRP-RELATED"/>
    <property type="match status" value="1"/>
</dbReference>
<feature type="transmembrane region" description="Helical" evidence="1">
    <location>
        <begin position="269"/>
        <end position="291"/>
    </location>
</feature>
<feature type="transmembrane region" description="Helical" evidence="1">
    <location>
        <begin position="48"/>
        <end position="65"/>
    </location>
</feature>
<keyword evidence="3" id="KW-0808">Transferase</keyword>
<feature type="domain" description="Acyltransferase 3" evidence="2">
    <location>
        <begin position="22"/>
        <end position="320"/>
    </location>
</feature>
<feature type="transmembrane region" description="Helical" evidence="1">
    <location>
        <begin position="180"/>
        <end position="198"/>
    </location>
</feature>
<dbReference type="PANTHER" id="PTHR37312">
    <property type="entry name" value="MEMBRANE-BOUND ACYLTRANSFERASE YKRP-RELATED"/>
    <property type="match status" value="1"/>
</dbReference>
<dbReference type="Proteomes" id="UP001233314">
    <property type="component" value="Unassembled WGS sequence"/>
</dbReference>
<dbReference type="EMBL" id="JAUQTA010000001">
    <property type="protein sequence ID" value="MDO7868553.1"/>
    <property type="molecule type" value="Genomic_DNA"/>
</dbReference>
<evidence type="ECO:0000256" key="1">
    <source>
        <dbReference type="SAM" id="Phobius"/>
    </source>
</evidence>
<keyword evidence="1" id="KW-1133">Transmembrane helix</keyword>
<keyword evidence="4" id="KW-1185">Reference proteome</keyword>
<feature type="transmembrane region" description="Helical" evidence="1">
    <location>
        <begin position="85"/>
        <end position="102"/>
    </location>
</feature>
<evidence type="ECO:0000313" key="3">
    <source>
        <dbReference type="EMBL" id="MDO7868553.1"/>
    </source>
</evidence>
<keyword evidence="1" id="KW-0812">Transmembrane</keyword>
<keyword evidence="1" id="KW-0472">Membrane</keyword>
<feature type="transmembrane region" description="Helical" evidence="1">
    <location>
        <begin position="122"/>
        <end position="148"/>
    </location>
</feature>
<feature type="transmembrane region" description="Helical" evidence="1">
    <location>
        <begin position="210"/>
        <end position="230"/>
    </location>
</feature>
<dbReference type="RefSeq" id="WP_305027924.1">
    <property type="nucleotide sequence ID" value="NZ_JAUQTA010000001.1"/>
</dbReference>
<feature type="transmembrane region" description="Helical" evidence="1">
    <location>
        <begin position="242"/>
        <end position="262"/>
    </location>
</feature>
<keyword evidence="3" id="KW-0012">Acyltransferase</keyword>
<dbReference type="InterPro" id="IPR002656">
    <property type="entry name" value="Acyl_transf_3_dom"/>
</dbReference>
<accession>A0ABT9B1J1</accession>
<feature type="transmembrane region" description="Helical" evidence="1">
    <location>
        <begin position="155"/>
        <end position="174"/>
    </location>
</feature>
<feature type="transmembrane region" description="Helical" evidence="1">
    <location>
        <begin position="26"/>
        <end position="42"/>
    </location>
</feature>
<feature type="transmembrane region" description="Helical" evidence="1">
    <location>
        <begin position="303"/>
        <end position="321"/>
    </location>
</feature>
<dbReference type="InterPro" id="IPR052734">
    <property type="entry name" value="Nod_factor_acetyltransferase"/>
</dbReference>
<reference evidence="3 4" key="1">
    <citation type="submission" date="2023-07" db="EMBL/GenBank/DDBJ databases">
        <title>Nocardioides sp. nov WY-20 isolated from soil.</title>
        <authorList>
            <person name="Liu B."/>
            <person name="Wan Y."/>
        </authorList>
    </citation>
    <scope>NUCLEOTIDE SEQUENCE [LARGE SCALE GENOMIC DNA]</scope>
    <source>
        <strain evidence="3 4">WY-20</strain>
    </source>
</reference>
<sequence>MSTLLTRDEQSASVAHTSGRRVGVDLARTLGLTAVVVGHLAVYDEVRALTFSWHVPLFFVLAGYLWKPSRRALPVEVASRSARALVPYLVWLPVGGAAMWWVRRALGRPLPLTDVVERSLWGGLSLVGPAAPFWFLTAFAVAVGVVALTWRMSPAVSVLVGLGGTAAVALHPGWSTWPLAVAPALVGVLLVVAGRGLRSIAPRVSRPVRVGVALVLSGLLLAGSGVSAPLDLRALDLGTPVLSLVVAVAICAGLVLVCEGAAHRLPGGVAPVVTTFAEIAVPVFLLHLAVADVLALEVRDVDRIWMAPFAVAVAVAVGLAARASSWRRFLL</sequence>
<comment type="caution">
    <text evidence="3">The sequence shown here is derived from an EMBL/GenBank/DDBJ whole genome shotgun (WGS) entry which is preliminary data.</text>
</comment>
<name>A0ABT9B1J1_9ACTN</name>
<dbReference type="GO" id="GO:0016746">
    <property type="term" value="F:acyltransferase activity"/>
    <property type="evidence" value="ECO:0007669"/>
    <property type="project" value="UniProtKB-KW"/>
</dbReference>
<proteinExistence type="predicted"/>
<protein>
    <submittedName>
        <fullName evidence="3">Acyltransferase family protein</fullName>
    </submittedName>
</protein>
<dbReference type="Pfam" id="PF01757">
    <property type="entry name" value="Acyl_transf_3"/>
    <property type="match status" value="1"/>
</dbReference>
<gene>
    <name evidence="3" type="ORF">Q5722_09255</name>
</gene>
<organism evidence="3 4">
    <name type="scientific">Nocardioides jiangxiensis</name>
    <dbReference type="NCBI Taxonomy" id="3064524"/>
    <lineage>
        <taxon>Bacteria</taxon>
        <taxon>Bacillati</taxon>
        <taxon>Actinomycetota</taxon>
        <taxon>Actinomycetes</taxon>
        <taxon>Propionibacteriales</taxon>
        <taxon>Nocardioidaceae</taxon>
        <taxon>Nocardioides</taxon>
    </lineage>
</organism>
<evidence type="ECO:0000313" key="4">
    <source>
        <dbReference type="Proteomes" id="UP001233314"/>
    </source>
</evidence>